<dbReference type="PANTHER" id="PTHR10066:SF67">
    <property type="entry name" value="BETA-GLUCURONIDASE"/>
    <property type="match status" value="1"/>
</dbReference>
<dbReference type="EC" id="3.2.1.31" evidence="2"/>
<evidence type="ECO:0000256" key="4">
    <source>
        <dbReference type="ARBA" id="ARBA00022801"/>
    </source>
</evidence>
<dbReference type="Proteomes" id="UP001156141">
    <property type="component" value="Unassembled WGS sequence"/>
</dbReference>
<gene>
    <name evidence="10" type="primary">uidA</name>
    <name evidence="10" type="ORF">MKW35_12465</name>
</gene>
<evidence type="ECO:0000256" key="3">
    <source>
        <dbReference type="ARBA" id="ARBA00016205"/>
    </source>
</evidence>
<dbReference type="SUPFAM" id="SSF51445">
    <property type="entry name" value="(Trans)glycosidases"/>
    <property type="match status" value="1"/>
</dbReference>
<evidence type="ECO:0000259" key="8">
    <source>
        <dbReference type="Pfam" id="PF02836"/>
    </source>
</evidence>
<dbReference type="RefSeq" id="WP_240574430.1">
    <property type="nucleotide sequence ID" value="NZ_CP136709.1"/>
</dbReference>
<dbReference type="InterPro" id="IPR006101">
    <property type="entry name" value="Glyco_hydro_2"/>
</dbReference>
<dbReference type="InterPro" id="IPR008979">
    <property type="entry name" value="Galactose-bd-like_sf"/>
</dbReference>
<evidence type="ECO:0000256" key="5">
    <source>
        <dbReference type="ARBA" id="ARBA00023295"/>
    </source>
</evidence>
<evidence type="ECO:0000259" key="9">
    <source>
        <dbReference type="Pfam" id="PF02837"/>
    </source>
</evidence>
<dbReference type="Pfam" id="PF02836">
    <property type="entry name" value="Glyco_hydro_2_C"/>
    <property type="match status" value="1"/>
</dbReference>
<dbReference type="Pfam" id="PF00703">
    <property type="entry name" value="Glyco_hydro_2"/>
    <property type="match status" value="1"/>
</dbReference>
<dbReference type="InterPro" id="IPR013783">
    <property type="entry name" value="Ig-like_fold"/>
</dbReference>
<evidence type="ECO:0000259" key="7">
    <source>
        <dbReference type="Pfam" id="PF00703"/>
    </source>
</evidence>
<dbReference type="SUPFAM" id="SSF49785">
    <property type="entry name" value="Galactose-binding domain-like"/>
    <property type="match status" value="1"/>
</dbReference>
<dbReference type="PRINTS" id="PR00132">
    <property type="entry name" value="GLHYDRLASE2"/>
</dbReference>
<keyword evidence="4 10" id="KW-0378">Hydrolase</keyword>
<dbReference type="InterPro" id="IPR006102">
    <property type="entry name" value="Ig-like_GH2"/>
</dbReference>
<protein>
    <recommendedName>
        <fullName evidence="3">Beta-glucuronidase</fullName>
        <ecNumber evidence="2">3.2.1.31</ecNumber>
    </recommendedName>
</protein>
<dbReference type="InterPro" id="IPR017853">
    <property type="entry name" value="GH"/>
</dbReference>
<proteinExistence type="inferred from homology"/>
<dbReference type="Pfam" id="PF02837">
    <property type="entry name" value="Glyco_hydro_2_N"/>
    <property type="match status" value="1"/>
</dbReference>
<accession>A0ABS9RKG3</accession>
<dbReference type="GO" id="GO:0004566">
    <property type="term" value="F:beta-glucuronidase activity"/>
    <property type="evidence" value="ECO:0007669"/>
    <property type="project" value="UniProtKB-EC"/>
</dbReference>
<organism evidence="10 11">
    <name type="scientific">Aestuariibaculum lutulentum</name>
    <dbReference type="NCBI Taxonomy" id="2920935"/>
    <lineage>
        <taxon>Bacteria</taxon>
        <taxon>Pseudomonadati</taxon>
        <taxon>Bacteroidota</taxon>
        <taxon>Flavobacteriia</taxon>
        <taxon>Flavobacteriales</taxon>
        <taxon>Flavobacteriaceae</taxon>
    </lineage>
</organism>
<dbReference type="Gene3D" id="3.20.20.80">
    <property type="entry name" value="Glycosidases"/>
    <property type="match status" value="1"/>
</dbReference>
<evidence type="ECO:0000256" key="2">
    <source>
        <dbReference type="ARBA" id="ARBA00012761"/>
    </source>
</evidence>
<dbReference type="NCBIfam" id="NF007538">
    <property type="entry name" value="PRK10150.1"/>
    <property type="match status" value="1"/>
</dbReference>
<dbReference type="InterPro" id="IPR006104">
    <property type="entry name" value="Glyco_hydro_2_N"/>
</dbReference>
<feature type="domain" description="Glycosyl hydrolases family 2 sugar binding" evidence="9">
    <location>
        <begin position="43"/>
        <end position="205"/>
    </location>
</feature>
<keyword evidence="5 10" id="KW-0326">Glycosidase</keyword>
<comment type="caution">
    <text evidence="10">The sequence shown here is derived from an EMBL/GenBank/DDBJ whole genome shotgun (WGS) entry which is preliminary data.</text>
</comment>
<dbReference type="InterPro" id="IPR006103">
    <property type="entry name" value="Glyco_hydro_2_cat"/>
</dbReference>
<evidence type="ECO:0000313" key="11">
    <source>
        <dbReference type="Proteomes" id="UP001156141"/>
    </source>
</evidence>
<dbReference type="Gene3D" id="2.60.40.10">
    <property type="entry name" value="Immunoglobulins"/>
    <property type="match status" value="1"/>
</dbReference>
<dbReference type="SUPFAM" id="SSF49303">
    <property type="entry name" value="beta-Galactosidase/glucuronidase domain"/>
    <property type="match status" value="1"/>
</dbReference>
<dbReference type="EMBL" id="JAKVQD010000005">
    <property type="protein sequence ID" value="MCH4553435.1"/>
    <property type="molecule type" value="Genomic_DNA"/>
</dbReference>
<keyword evidence="11" id="KW-1185">Reference proteome</keyword>
<evidence type="ECO:0000313" key="10">
    <source>
        <dbReference type="EMBL" id="MCH4553435.1"/>
    </source>
</evidence>
<dbReference type="InterPro" id="IPR036156">
    <property type="entry name" value="Beta-gal/glucu_dom_sf"/>
</dbReference>
<comment type="similarity">
    <text evidence="1">Belongs to the glycosyl hydrolase 2 family.</text>
</comment>
<feature type="domain" description="Glycoside hydrolase family 2 catalytic" evidence="8">
    <location>
        <begin position="305"/>
        <end position="617"/>
    </location>
</feature>
<feature type="domain" description="Glycoside hydrolase family 2 immunoglobulin-like beta-sandwich" evidence="7">
    <location>
        <begin position="208"/>
        <end position="303"/>
    </location>
</feature>
<evidence type="ECO:0000256" key="1">
    <source>
        <dbReference type="ARBA" id="ARBA00007401"/>
    </source>
</evidence>
<sequence>MKHSILLLFLAFSSLLNSQNDNLSDPKDIALSPIQNTKRNVLDLSGIWKFKKDSLNIGVKEQWYNGLTKTRSIAVPGSWNEQFDDMRDYLDWVWYETETYVPSNWKDQKVFLRVNDATYTANIWINGISVGYHEGCHVPFAFDISGYINWDKKNKIIIQVENQLSPERVPTGNVKGGSFETLPASNYDFFPYSGLNRSVELFSVPKSFIRDITVKTDYNEYVGVIDINVEKIGSYKTGNVYVYGGEKVIESSIKFIENQGVVKVEVPNVRLWGPKDPFLYTVKVTLGDKRNPVDIYELKAGVRKVSVNEKSILLNDEPVFLKGFGRHEDFPVLGRSSSNSLIVKDFELMKWTGANSFRTTHYPYDEENYNMADREGFLVIGETPGVGLYFLGDPESMEKRQRAMKRYITEMIYRDKNHPSIIMWCVANEPNDKAQLGQMGYTEDNDKKMAYEEFEKLFKQVRSLDATRLVMYVGVMFGPVDWFNLTDVIAINRYWGWYSSPGDIKTGANAISKELDRLHRKFKKPCMITEFGADAQAGLHAVNPEMFTEEYQKEFIKAYLDVADEKDFVTGMHVWNLADFKTSQGLIRFGGYNLKGVFTRDRRPKLAAWFLRNRWKEL</sequence>
<reference evidence="10" key="1">
    <citation type="submission" date="2022-02" db="EMBL/GenBank/DDBJ databases">
        <title>Aestuariibaculum sp., a marine bacterium isolated from sediment in Guangxi.</title>
        <authorList>
            <person name="Ying J."/>
        </authorList>
    </citation>
    <scope>NUCLEOTIDE SEQUENCE</scope>
    <source>
        <strain evidence="10">L182</strain>
    </source>
</reference>
<feature type="signal peptide" evidence="6">
    <location>
        <begin position="1"/>
        <end position="18"/>
    </location>
</feature>
<feature type="chain" id="PRO_5045445527" description="Beta-glucuronidase" evidence="6">
    <location>
        <begin position="19"/>
        <end position="618"/>
    </location>
</feature>
<name>A0ABS9RKG3_9FLAO</name>
<keyword evidence="6" id="KW-0732">Signal</keyword>
<dbReference type="Gene3D" id="2.60.120.260">
    <property type="entry name" value="Galactose-binding domain-like"/>
    <property type="match status" value="1"/>
</dbReference>
<dbReference type="PANTHER" id="PTHR10066">
    <property type="entry name" value="BETA-GLUCURONIDASE"/>
    <property type="match status" value="1"/>
</dbReference>
<evidence type="ECO:0000256" key="6">
    <source>
        <dbReference type="SAM" id="SignalP"/>
    </source>
</evidence>